<dbReference type="AlphaFoldDB" id="G7UPY8"/>
<dbReference type="PROSITE" id="PS51257">
    <property type="entry name" value="PROKAR_LIPOPROTEIN"/>
    <property type="match status" value="1"/>
</dbReference>
<dbReference type="EMBL" id="CP003093">
    <property type="protein sequence ID" value="AER56872.1"/>
    <property type="molecule type" value="Genomic_DNA"/>
</dbReference>
<dbReference type="OrthoDB" id="118896at2"/>
<evidence type="ECO:0000313" key="3">
    <source>
        <dbReference type="EMBL" id="AER56872.1"/>
    </source>
</evidence>
<organism evidence="3 4">
    <name type="scientific">Pseudoxanthomonas spadix (strain BD-a59)</name>
    <dbReference type="NCBI Taxonomy" id="1045855"/>
    <lineage>
        <taxon>Bacteria</taxon>
        <taxon>Pseudomonadati</taxon>
        <taxon>Pseudomonadota</taxon>
        <taxon>Gammaproteobacteria</taxon>
        <taxon>Lysobacterales</taxon>
        <taxon>Lysobacteraceae</taxon>
        <taxon>Pseudoxanthomonas</taxon>
    </lineage>
</organism>
<sequence>MNAVQDRVIRCLFVSCLLLLAACATGPKISSVADPQADFSRYRSFAFYAPLAIESKGYATATSEAIKAAARREMEARGYRYDPVAPDLWVNLGAYLQEKIQVSSIPDVGYDAYYSYRAGGYFVSPYWHEHTTVRTYTEGTLNVDLVDVAQRRLVWEGVAVGTVHKLTPAERAAKIDSAMAGIFAQFPYRAGQAAPSP</sequence>
<accession>G7UPY8</accession>
<dbReference type="Gene3D" id="3.30.160.670">
    <property type="match status" value="1"/>
</dbReference>
<dbReference type="Proteomes" id="UP000005870">
    <property type="component" value="Chromosome"/>
</dbReference>
<reference evidence="3 4" key="1">
    <citation type="journal article" date="2012" name="J. Bacteriol.">
        <title>Complete Genome Sequence of the BTEX-Degrading Bacterium Pseudoxanthomonas spadix BD-a59.</title>
        <authorList>
            <person name="Lee S.H."/>
            <person name="Jin H.M."/>
            <person name="Lee H.J."/>
            <person name="Kim J.M."/>
            <person name="Jeon C.O."/>
        </authorList>
    </citation>
    <scope>NUCLEOTIDE SEQUENCE [LARGE SCALE GENOMIC DNA]</scope>
    <source>
        <strain evidence="3 4">BD-a59</strain>
    </source>
</reference>
<feature type="domain" description="DUF4136" evidence="2">
    <location>
        <begin position="32"/>
        <end position="188"/>
    </location>
</feature>
<dbReference type="Pfam" id="PF13590">
    <property type="entry name" value="DUF4136"/>
    <property type="match status" value="1"/>
</dbReference>
<dbReference type="eggNOG" id="ENOG5032YB2">
    <property type="taxonomic scope" value="Bacteria"/>
</dbReference>
<keyword evidence="4" id="KW-1185">Reference proteome</keyword>
<evidence type="ECO:0000313" key="4">
    <source>
        <dbReference type="Proteomes" id="UP000005870"/>
    </source>
</evidence>
<keyword evidence="3" id="KW-0449">Lipoprotein</keyword>
<gene>
    <name evidence="3" type="ordered locus">DSC_11140</name>
</gene>
<evidence type="ECO:0000256" key="1">
    <source>
        <dbReference type="SAM" id="SignalP"/>
    </source>
</evidence>
<dbReference type="KEGG" id="psd:DSC_11140"/>
<dbReference type="STRING" id="1045855.DSC_11140"/>
<dbReference type="InterPro" id="IPR025411">
    <property type="entry name" value="DUF4136"/>
</dbReference>
<keyword evidence="1" id="KW-0732">Signal</keyword>
<name>G7UPY8_PSEUP</name>
<proteinExistence type="predicted"/>
<evidence type="ECO:0000259" key="2">
    <source>
        <dbReference type="Pfam" id="PF13590"/>
    </source>
</evidence>
<feature type="signal peptide" evidence="1">
    <location>
        <begin position="1"/>
        <end position="21"/>
    </location>
</feature>
<dbReference type="RefSeq" id="WP_014161045.1">
    <property type="nucleotide sequence ID" value="NC_016147.2"/>
</dbReference>
<dbReference type="HOGENOM" id="CLU_113282_0_0_6"/>
<protein>
    <submittedName>
        <fullName evidence="3">Lipoprotein</fullName>
    </submittedName>
</protein>
<feature type="chain" id="PRO_5003504220" evidence="1">
    <location>
        <begin position="22"/>
        <end position="197"/>
    </location>
</feature>